<dbReference type="AlphaFoldDB" id="A0A132P961"/>
<dbReference type="InterPro" id="IPR018330">
    <property type="entry name" value="RecT_fam"/>
</dbReference>
<proteinExistence type="predicted"/>
<dbReference type="Pfam" id="PF03837">
    <property type="entry name" value="RecT"/>
    <property type="match status" value="1"/>
</dbReference>
<dbReference type="NCBIfam" id="TIGR00616">
    <property type="entry name" value="rect"/>
    <property type="match status" value="1"/>
</dbReference>
<dbReference type="GO" id="GO:0003677">
    <property type="term" value="F:DNA binding"/>
    <property type="evidence" value="ECO:0007669"/>
    <property type="project" value="InterPro"/>
</dbReference>
<dbReference type="RefSeq" id="WP_002317586.1">
    <property type="nucleotide sequence ID" value="NZ_LOQQ01000051.1"/>
</dbReference>
<evidence type="ECO:0000256" key="1">
    <source>
        <dbReference type="SAM" id="MobiDB-lite"/>
    </source>
</evidence>
<organism evidence="2 3">
    <name type="scientific">Enterococcus faecium</name>
    <name type="common">Streptococcus faecium</name>
    <dbReference type="NCBI Taxonomy" id="1352"/>
    <lineage>
        <taxon>Bacteria</taxon>
        <taxon>Bacillati</taxon>
        <taxon>Bacillota</taxon>
        <taxon>Bacilli</taxon>
        <taxon>Lactobacillales</taxon>
        <taxon>Enterococcaceae</taxon>
        <taxon>Enterococcus</taxon>
    </lineage>
</organism>
<dbReference type="GO" id="GO:0006259">
    <property type="term" value="P:DNA metabolic process"/>
    <property type="evidence" value="ECO:0007669"/>
    <property type="project" value="InterPro"/>
</dbReference>
<dbReference type="InterPro" id="IPR004590">
    <property type="entry name" value="ssDNA_annealing_RecT"/>
</dbReference>
<evidence type="ECO:0000313" key="2">
    <source>
        <dbReference type="EMBL" id="KWX18881.1"/>
    </source>
</evidence>
<name>A0A132P961_ENTFC</name>
<gene>
    <name evidence="2" type="ORF">AWT83_10530</name>
</gene>
<sequence length="340" mass="38134">MANDLTQTTQRSLDEQVISNLGRLQEQGLEMPPGYSPQNALKSAFFELTNNTGGNLLQMAANNQEMKTSISNALLDMVIQGLSPAKKQCYFIKYGNKVQLMRSYFGTMAVLDRVTGGADITPVVVRQGDEFEVAMDGPNMVVKKHETKFENLDNEIIAAYVVIKLTNGKETTTVMTKKQIDQSWAKSKMKDSGPQKEFPEEMAKRTVINRAAKALINTSNDNDLLVQAAKDTLENEFDNNRKDVTPQTEKVATLEQKFFSNKKITEPIQKEPDPIVIPDDIQNEVTRIADVPGHPEIEQAHLIENEDTDPIQEELLDVPDFGREEGADDVSEFEDDEYPF</sequence>
<dbReference type="EMBL" id="LRHK01000001">
    <property type="protein sequence ID" value="KWX18881.1"/>
    <property type="molecule type" value="Genomic_DNA"/>
</dbReference>
<reference evidence="2 3" key="1">
    <citation type="submission" date="2016-01" db="EMBL/GenBank/DDBJ databases">
        <title>Molecular Mechanisms for transfer of large genomic segments between Enterococcus faecium strains.</title>
        <authorList>
            <person name="Garcia-Solache M.A."/>
            <person name="Lebreton F."/>
            <person name="Mclaughlin R.E."/>
            <person name="Whiteaker J.D."/>
            <person name="Gilmore M.S."/>
            <person name="Rice L.B."/>
        </authorList>
    </citation>
    <scope>NUCLEOTIDE SEQUENCE [LARGE SCALE GENOMIC DNA]</scope>
    <source>
        <strain evidence="2 3">D344RRF x C68</strain>
    </source>
</reference>
<evidence type="ECO:0000313" key="3">
    <source>
        <dbReference type="Proteomes" id="UP000070452"/>
    </source>
</evidence>
<accession>A0A132P961</accession>
<dbReference type="Proteomes" id="UP000070452">
    <property type="component" value="Unassembled WGS sequence"/>
</dbReference>
<comment type="caution">
    <text evidence="2">The sequence shown here is derived from an EMBL/GenBank/DDBJ whole genome shotgun (WGS) entry which is preliminary data.</text>
</comment>
<protein>
    <submittedName>
        <fullName evidence="2">RecT protein</fullName>
    </submittedName>
</protein>
<feature type="region of interest" description="Disordered" evidence="1">
    <location>
        <begin position="319"/>
        <end position="340"/>
    </location>
</feature>
<feature type="compositionally biased region" description="Acidic residues" evidence="1">
    <location>
        <begin position="326"/>
        <end position="340"/>
    </location>
</feature>